<protein>
    <submittedName>
        <fullName evidence="1 2">Uncharacterized protein</fullName>
    </submittedName>
</protein>
<evidence type="ECO:0000313" key="1">
    <source>
        <dbReference type="EMBL" id="EJT76408.1"/>
    </source>
</evidence>
<sequence length="73" mass="7347">MGMGQRGSGGVIACASEAEMLAPACLLVDVRILDRATSRVDCTWNERAVGVGACQAAPPAGEANLSGTEKAQG</sequence>
<gene>
    <name evidence="2" type="primary">20346785</name>
    <name evidence="1" type="ORF">GGTG_06327</name>
</gene>
<proteinExistence type="predicted"/>
<reference evidence="2" key="4">
    <citation type="journal article" date="2015" name="G3 (Bethesda)">
        <title>Genome sequences of three phytopathogenic species of the Magnaporthaceae family of fungi.</title>
        <authorList>
            <person name="Okagaki L.H."/>
            <person name="Nunes C.C."/>
            <person name="Sailsbery J."/>
            <person name="Clay B."/>
            <person name="Brown D."/>
            <person name="John T."/>
            <person name="Oh Y."/>
            <person name="Young N."/>
            <person name="Fitzgerald M."/>
            <person name="Haas B.J."/>
            <person name="Zeng Q."/>
            <person name="Young S."/>
            <person name="Adiconis X."/>
            <person name="Fan L."/>
            <person name="Levin J.Z."/>
            <person name="Mitchell T.K."/>
            <person name="Okubara P.A."/>
            <person name="Farman M.L."/>
            <person name="Kohn L.M."/>
            <person name="Birren B."/>
            <person name="Ma L.-J."/>
            <person name="Dean R.A."/>
        </authorList>
    </citation>
    <scope>NUCLEOTIDE SEQUENCE</scope>
    <source>
        <strain evidence="2">R3-111a-1</strain>
    </source>
</reference>
<dbReference type="VEuPathDB" id="FungiDB:GGTG_06327"/>
<reference evidence="1" key="3">
    <citation type="submission" date="2010-09" db="EMBL/GenBank/DDBJ databases">
        <title>Annotation of Gaeumannomyces graminis var. tritici R3-111a-1.</title>
        <authorList>
            <consortium name="The Broad Institute Genome Sequencing Platform"/>
            <person name="Ma L.-J."/>
            <person name="Dead R."/>
            <person name="Young S.K."/>
            <person name="Zeng Q."/>
            <person name="Gargeya S."/>
            <person name="Fitzgerald M."/>
            <person name="Haas B."/>
            <person name="Abouelleil A."/>
            <person name="Alvarado L."/>
            <person name="Arachchi H.M."/>
            <person name="Berlin A."/>
            <person name="Brown A."/>
            <person name="Chapman S.B."/>
            <person name="Chen Z."/>
            <person name="Dunbar C."/>
            <person name="Freedman E."/>
            <person name="Gearin G."/>
            <person name="Gellesch M."/>
            <person name="Goldberg J."/>
            <person name="Griggs A."/>
            <person name="Gujja S."/>
            <person name="Heiman D."/>
            <person name="Howarth C."/>
            <person name="Larson L."/>
            <person name="Lui A."/>
            <person name="MacDonald P.J.P."/>
            <person name="Mehta T."/>
            <person name="Montmayeur A."/>
            <person name="Murphy C."/>
            <person name="Neiman D."/>
            <person name="Pearson M."/>
            <person name="Priest M."/>
            <person name="Roberts A."/>
            <person name="Saif S."/>
            <person name="Shea T."/>
            <person name="Shenoy N."/>
            <person name="Sisk P."/>
            <person name="Stolte C."/>
            <person name="Sykes S."/>
            <person name="Yandava C."/>
            <person name="Wortman J."/>
            <person name="Nusbaum C."/>
            <person name="Birren B."/>
        </authorList>
    </citation>
    <scope>NUCLEOTIDE SEQUENCE</scope>
    <source>
        <strain evidence="1">R3-111a-1</strain>
    </source>
</reference>
<keyword evidence="3" id="KW-1185">Reference proteome</keyword>
<accession>J3NYH5</accession>
<dbReference type="EnsemblFungi" id="EJT76408">
    <property type="protein sequence ID" value="EJT76408"/>
    <property type="gene ID" value="GGTG_06327"/>
</dbReference>
<reference evidence="2" key="5">
    <citation type="submission" date="2018-04" db="UniProtKB">
        <authorList>
            <consortium name="EnsemblFungi"/>
        </authorList>
    </citation>
    <scope>IDENTIFICATION</scope>
    <source>
        <strain evidence="2">R3-111a-1</strain>
    </source>
</reference>
<reference evidence="3" key="1">
    <citation type="submission" date="2010-07" db="EMBL/GenBank/DDBJ databases">
        <title>The genome sequence of Gaeumannomyces graminis var. tritici strain R3-111a-1.</title>
        <authorList>
            <consortium name="The Broad Institute Genome Sequencing Platform"/>
            <person name="Ma L.-J."/>
            <person name="Dead R."/>
            <person name="Young S."/>
            <person name="Zeng Q."/>
            <person name="Koehrsen M."/>
            <person name="Alvarado L."/>
            <person name="Berlin A."/>
            <person name="Chapman S.B."/>
            <person name="Chen Z."/>
            <person name="Freedman E."/>
            <person name="Gellesch M."/>
            <person name="Goldberg J."/>
            <person name="Griggs A."/>
            <person name="Gujja S."/>
            <person name="Heilman E.R."/>
            <person name="Heiman D."/>
            <person name="Hepburn T."/>
            <person name="Howarth C."/>
            <person name="Jen D."/>
            <person name="Larson L."/>
            <person name="Mehta T."/>
            <person name="Neiman D."/>
            <person name="Pearson M."/>
            <person name="Roberts A."/>
            <person name="Saif S."/>
            <person name="Shea T."/>
            <person name="Shenoy N."/>
            <person name="Sisk P."/>
            <person name="Stolte C."/>
            <person name="Sykes S."/>
            <person name="Walk T."/>
            <person name="White J."/>
            <person name="Yandava C."/>
            <person name="Haas B."/>
            <person name="Nusbaum C."/>
            <person name="Birren B."/>
        </authorList>
    </citation>
    <scope>NUCLEOTIDE SEQUENCE [LARGE SCALE GENOMIC DNA]</scope>
    <source>
        <strain evidence="3">R3-111a-1</strain>
    </source>
</reference>
<dbReference type="Proteomes" id="UP000006039">
    <property type="component" value="Unassembled WGS sequence"/>
</dbReference>
<dbReference type="HOGENOM" id="CLU_2704940_0_0_1"/>
<dbReference type="AlphaFoldDB" id="J3NYH5"/>
<reference evidence="1" key="2">
    <citation type="submission" date="2010-07" db="EMBL/GenBank/DDBJ databases">
        <authorList>
            <consortium name="The Broad Institute Genome Sequencing Platform"/>
            <consortium name="Broad Institute Genome Sequencing Center for Infectious Disease"/>
            <person name="Ma L.-J."/>
            <person name="Dead R."/>
            <person name="Young S."/>
            <person name="Zeng Q."/>
            <person name="Koehrsen M."/>
            <person name="Alvarado L."/>
            <person name="Berlin A."/>
            <person name="Chapman S.B."/>
            <person name="Chen Z."/>
            <person name="Freedman E."/>
            <person name="Gellesch M."/>
            <person name="Goldberg J."/>
            <person name="Griggs A."/>
            <person name="Gujja S."/>
            <person name="Heilman E.R."/>
            <person name="Heiman D."/>
            <person name="Hepburn T."/>
            <person name="Howarth C."/>
            <person name="Jen D."/>
            <person name="Larson L."/>
            <person name="Mehta T."/>
            <person name="Neiman D."/>
            <person name="Pearson M."/>
            <person name="Roberts A."/>
            <person name="Saif S."/>
            <person name="Shea T."/>
            <person name="Shenoy N."/>
            <person name="Sisk P."/>
            <person name="Stolte C."/>
            <person name="Sykes S."/>
            <person name="Walk T."/>
            <person name="White J."/>
            <person name="Yandava C."/>
            <person name="Haas B."/>
            <person name="Nusbaum C."/>
            <person name="Birren B."/>
        </authorList>
    </citation>
    <scope>NUCLEOTIDE SEQUENCE</scope>
    <source>
        <strain evidence="1">R3-111a-1</strain>
    </source>
</reference>
<evidence type="ECO:0000313" key="2">
    <source>
        <dbReference type="EnsemblFungi" id="EJT76408"/>
    </source>
</evidence>
<dbReference type="EMBL" id="GL385397">
    <property type="protein sequence ID" value="EJT76408.1"/>
    <property type="molecule type" value="Genomic_DNA"/>
</dbReference>
<name>J3NYH5_GAET3</name>
<evidence type="ECO:0000313" key="3">
    <source>
        <dbReference type="Proteomes" id="UP000006039"/>
    </source>
</evidence>
<organism evidence="1">
    <name type="scientific">Gaeumannomyces tritici (strain R3-111a-1)</name>
    <name type="common">Wheat and barley take-all root rot fungus</name>
    <name type="synonym">Gaeumannomyces graminis var. tritici</name>
    <dbReference type="NCBI Taxonomy" id="644352"/>
    <lineage>
        <taxon>Eukaryota</taxon>
        <taxon>Fungi</taxon>
        <taxon>Dikarya</taxon>
        <taxon>Ascomycota</taxon>
        <taxon>Pezizomycotina</taxon>
        <taxon>Sordariomycetes</taxon>
        <taxon>Sordariomycetidae</taxon>
        <taxon>Magnaporthales</taxon>
        <taxon>Magnaporthaceae</taxon>
        <taxon>Gaeumannomyces</taxon>
    </lineage>
</organism>
<dbReference type="RefSeq" id="XP_009222408.1">
    <property type="nucleotide sequence ID" value="XM_009224144.1"/>
</dbReference>
<dbReference type="GeneID" id="20346785"/>